<dbReference type="InterPro" id="IPR054120">
    <property type="entry name" value="PBPA_dimer"/>
</dbReference>
<dbReference type="SUPFAM" id="SSF56519">
    <property type="entry name" value="Penicillin binding protein dimerisation domain"/>
    <property type="match status" value="1"/>
</dbReference>
<dbReference type="GO" id="GO:0016757">
    <property type="term" value="F:glycosyltransferase activity"/>
    <property type="evidence" value="ECO:0007669"/>
    <property type="project" value="UniProtKB-KW"/>
</dbReference>
<proteinExistence type="predicted"/>
<dbReference type="GO" id="GO:0005886">
    <property type="term" value="C:plasma membrane"/>
    <property type="evidence" value="ECO:0007669"/>
    <property type="project" value="TreeGrafter"/>
</dbReference>
<dbReference type="Gene3D" id="3.40.710.10">
    <property type="entry name" value="DD-peptidase/beta-lactamase superfamily"/>
    <property type="match status" value="1"/>
</dbReference>
<evidence type="ECO:0000313" key="5">
    <source>
        <dbReference type="Proteomes" id="UP000001441"/>
    </source>
</evidence>
<dbReference type="PANTHER" id="PTHR30627:SF24">
    <property type="entry name" value="PENICILLIN-BINDING PROTEIN 4B"/>
    <property type="match status" value="1"/>
</dbReference>
<dbReference type="InterPro" id="IPR036138">
    <property type="entry name" value="PBP_dimer_sf"/>
</dbReference>
<dbReference type="GO" id="GO:0071972">
    <property type="term" value="F:peptidoglycan L,D-transpeptidase activity"/>
    <property type="evidence" value="ECO:0007669"/>
    <property type="project" value="TreeGrafter"/>
</dbReference>
<dbReference type="GO" id="GO:0071555">
    <property type="term" value="P:cell wall organization"/>
    <property type="evidence" value="ECO:0007669"/>
    <property type="project" value="TreeGrafter"/>
</dbReference>
<dbReference type="KEGG" id="alv:Alvin_0621"/>
<keyword evidence="1" id="KW-1133">Transmembrane helix</keyword>
<keyword evidence="1" id="KW-0812">Transmembrane</keyword>
<evidence type="ECO:0000256" key="1">
    <source>
        <dbReference type="SAM" id="Phobius"/>
    </source>
</evidence>
<name>D3RPI9_ALLVD</name>
<dbReference type="STRING" id="572477.Alvin_0621"/>
<feature type="domain" description="Penicillin-binding protein transpeptidase" evidence="2">
    <location>
        <begin position="208"/>
        <end position="517"/>
    </location>
</feature>
<keyword evidence="5" id="KW-1185">Reference proteome</keyword>
<dbReference type="InterPro" id="IPR050515">
    <property type="entry name" value="Beta-lactam/transpept"/>
</dbReference>
<dbReference type="AlphaFoldDB" id="D3RPI9"/>
<feature type="transmembrane region" description="Helical" evidence="1">
    <location>
        <begin position="50"/>
        <end position="70"/>
    </location>
</feature>
<dbReference type="EMBL" id="CP001896">
    <property type="protein sequence ID" value="ADC61571.1"/>
    <property type="molecule type" value="Genomic_DNA"/>
</dbReference>
<sequence>MNVSLDIDPWSAARLALQAAFFLTLFLLVKQLFDLRDAARLKHLSRPKGAFRTPMTGLMALFGAVLLYQATWQLTGLYRPQFVAFMQSHDRREFNPAHWIQRGRLLDRRGEVLAESLEREGRVQRHYPDGPVFAPVVGYTHPRFGASGMEAVVSRQLDGGDPNSLKDLGELGRRILGGDKRPRGRDVVLTIDAELQRLAVERLGARRGAVVMLDPRDGAVRVLASVPAHDPNRIDAELFSGSDPATPLLNRATQGLYPPGSTFKIAVAALALERGFNGTLACPGDGFTTASHYRKIRDHEYYSARRTGHVWEGYGRLGLERALAVSSNVFFAQLGVLQGHDAFQELTERLGFNGQILLHQSTYGRFAMRTGHWPALAANDQYGLAQAAIGQGRLLVSPAYMALLTGALANQGVAVRPRLIATARPEVLARFMHPDVANRLAAMLRRVVTEGTARAIDIPELAIAGKTGTAENPQGDAHSWFVGFAPAERPALAVAVLVEHGGYGSATAAPIARDLLQRAHALGLMPSASKP</sequence>
<dbReference type="Proteomes" id="UP000001441">
    <property type="component" value="Chromosome"/>
</dbReference>
<dbReference type="HOGENOM" id="CLU_009289_1_0_6"/>
<dbReference type="eggNOG" id="COG0768">
    <property type="taxonomic scope" value="Bacteria"/>
</dbReference>
<dbReference type="RefSeq" id="WP_012969847.1">
    <property type="nucleotide sequence ID" value="NC_013851.1"/>
</dbReference>
<dbReference type="OrthoDB" id="9766847at2"/>
<protein>
    <submittedName>
        <fullName evidence="4">Peptidoglycan glycosyltransferase</fullName>
        <ecNumber evidence="4">2.4.1.129</ecNumber>
    </submittedName>
</protein>
<dbReference type="Gene3D" id="3.90.1310.10">
    <property type="entry name" value="Penicillin-binding protein 2a (Domain 2)"/>
    <property type="match status" value="1"/>
</dbReference>
<dbReference type="SUPFAM" id="SSF56601">
    <property type="entry name" value="beta-lactamase/transpeptidase-like"/>
    <property type="match status" value="1"/>
</dbReference>
<keyword evidence="4" id="KW-0808">Transferase</keyword>
<accession>D3RPI9</accession>
<dbReference type="Pfam" id="PF21922">
    <property type="entry name" value="PBP_dimer_2"/>
    <property type="match status" value="1"/>
</dbReference>
<organism evidence="4 5">
    <name type="scientific">Allochromatium vinosum (strain ATCC 17899 / DSM 180 / NBRC 103801 / NCIMB 10441 / D)</name>
    <name type="common">Chromatium vinosum</name>
    <dbReference type="NCBI Taxonomy" id="572477"/>
    <lineage>
        <taxon>Bacteria</taxon>
        <taxon>Pseudomonadati</taxon>
        <taxon>Pseudomonadota</taxon>
        <taxon>Gammaproteobacteria</taxon>
        <taxon>Chromatiales</taxon>
        <taxon>Chromatiaceae</taxon>
        <taxon>Allochromatium</taxon>
    </lineage>
</organism>
<reference evidence="4 5" key="1">
    <citation type="journal article" date="2011" name="Stand. Genomic Sci.">
        <title>Complete genome sequence of Allochromatium vinosum DSM 180(T).</title>
        <authorList>
            <person name="Weissgerber T."/>
            <person name="Zigann R."/>
            <person name="Bruce D."/>
            <person name="Chang Y.J."/>
            <person name="Detter J.C."/>
            <person name="Han C."/>
            <person name="Hauser L."/>
            <person name="Jeffries C.D."/>
            <person name="Land M."/>
            <person name="Munk A.C."/>
            <person name="Tapia R."/>
            <person name="Dahl C."/>
        </authorList>
    </citation>
    <scope>NUCLEOTIDE SEQUENCE [LARGE SCALE GENOMIC DNA]</scope>
    <source>
        <strain evidence="5">ATCC 17899 / DSM 180 / NBRC 103801 / NCIMB 10441 / D</strain>
    </source>
</reference>
<feature type="transmembrane region" description="Helical" evidence="1">
    <location>
        <begin position="12"/>
        <end position="29"/>
    </location>
</feature>
<keyword evidence="1" id="KW-0472">Membrane</keyword>
<dbReference type="Pfam" id="PF00905">
    <property type="entry name" value="Transpeptidase"/>
    <property type="match status" value="1"/>
</dbReference>
<evidence type="ECO:0000259" key="2">
    <source>
        <dbReference type="Pfam" id="PF00905"/>
    </source>
</evidence>
<dbReference type="InterPro" id="IPR012338">
    <property type="entry name" value="Beta-lactam/transpept-like"/>
</dbReference>
<evidence type="ECO:0000313" key="4">
    <source>
        <dbReference type="EMBL" id="ADC61571.1"/>
    </source>
</evidence>
<dbReference type="PANTHER" id="PTHR30627">
    <property type="entry name" value="PEPTIDOGLYCAN D,D-TRANSPEPTIDASE"/>
    <property type="match status" value="1"/>
</dbReference>
<gene>
    <name evidence="4" type="ordered locus">Alvin_0621</name>
</gene>
<evidence type="ECO:0000259" key="3">
    <source>
        <dbReference type="Pfam" id="PF21922"/>
    </source>
</evidence>
<dbReference type="InterPro" id="IPR001460">
    <property type="entry name" value="PCN-bd_Tpept"/>
</dbReference>
<feature type="domain" description="Penicillin binding protein A dimerisation" evidence="3">
    <location>
        <begin position="102"/>
        <end position="164"/>
    </location>
</feature>
<dbReference type="GO" id="GO:0008658">
    <property type="term" value="F:penicillin binding"/>
    <property type="evidence" value="ECO:0007669"/>
    <property type="project" value="InterPro"/>
</dbReference>
<keyword evidence="4" id="KW-0328">Glycosyltransferase</keyword>
<dbReference type="EC" id="2.4.1.129" evidence="4"/>